<feature type="non-terminal residue" evidence="2">
    <location>
        <position position="87"/>
    </location>
</feature>
<feature type="non-terminal residue" evidence="2">
    <location>
        <position position="1"/>
    </location>
</feature>
<evidence type="ECO:0000256" key="1">
    <source>
        <dbReference type="SAM" id="MobiDB-lite"/>
    </source>
</evidence>
<reference evidence="2 3" key="1">
    <citation type="submission" date="2014-04" db="EMBL/GenBank/DDBJ databases">
        <title>Genome evolution of avian class.</title>
        <authorList>
            <person name="Zhang G."/>
            <person name="Li C."/>
        </authorList>
    </citation>
    <scope>NUCLEOTIDE SEQUENCE [LARGE SCALE GENOMIC DNA]</scope>
    <source>
        <strain evidence="2">BGI_N339</strain>
    </source>
</reference>
<proteinExistence type="predicted"/>
<name>A0A093C1I1_9AVES</name>
<protein>
    <submittedName>
        <fullName evidence="2">Uncharacterized protein</fullName>
    </submittedName>
</protein>
<evidence type="ECO:0000313" key="3">
    <source>
        <dbReference type="Proteomes" id="UP000053149"/>
    </source>
</evidence>
<dbReference type="AlphaFoldDB" id="A0A093C1I1"/>
<gene>
    <name evidence="2" type="ORF">N339_00969</name>
</gene>
<dbReference type="Proteomes" id="UP000053149">
    <property type="component" value="Unassembled WGS sequence"/>
</dbReference>
<sequence>EPRAHQLLRDSTSGPCPPTISFSSRLPGLDQPLPSSGYCPYYWTEGLLCTGPALGDSFFTGMEGLEHTEGGQGGQTDIWSLGASCLV</sequence>
<organism evidence="2 3">
    <name type="scientific">Pterocles gutturalis</name>
    <name type="common">yellow-throated sandgrouse</name>
    <dbReference type="NCBI Taxonomy" id="240206"/>
    <lineage>
        <taxon>Eukaryota</taxon>
        <taxon>Metazoa</taxon>
        <taxon>Chordata</taxon>
        <taxon>Craniata</taxon>
        <taxon>Vertebrata</taxon>
        <taxon>Euteleostomi</taxon>
        <taxon>Archelosauria</taxon>
        <taxon>Archosauria</taxon>
        <taxon>Dinosauria</taxon>
        <taxon>Saurischia</taxon>
        <taxon>Theropoda</taxon>
        <taxon>Coelurosauria</taxon>
        <taxon>Aves</taxon>
        <taxon>Neognathae</taxon>
        <taxon>Neoaves</taxon>
        <taxon>Columbimorphae</taxon>
        <taxon>Pterocliformes</taxon>
        <taxon>Pteroclidae</taxon>
        <taxon>Pterocles</taxon>
    </lineage>
</organism>
<dbReference type="EMBL" id="KL237472">
    <property type="protein sequence ID" value="KFV09830.1"/>
    <property type="molecule type" value="Genomic_DNA"/>
</dbReference>
<keyword evidence="3" id="KW-1185">Reference proteome</keyword>
<feature type="region of interest" description="Disordered" evidence="1">
    <location>
        <begin position="1"/>
        <end position="30"/>
    </location>
</feature>
<feature type="compositionally biased region" description="Polar residues" evidence="1">
    <location>
        <begin position="9"/>
        <end position="24"/>
    </location>
</feature>
<accession>A0A093C1I1</accession>
<evidence type="ECO:0000313" key="2">
    <source>
        <dbReference type="EMBL" id="KFV09830.1"/>
    </source>
</evidence>